<feature type="domain" description="FAD-dependent oxidoreductase 2 FAD-binding" evidence="6">
    <location>
        <begin position="19"/>
        <end position="443"/>
    </location>
</feature>
<dbReference type="RefSeq" id="WP_075269796.1">
    <property type="nucleotide sequence ID" value="NZ_CP014332.1"/>
</dbReference>
<name>A0A1L6RBY8_9LACO</name>
<dbReference type="InterPro" id="IPR010960">
    <property type="entry name" value="Flavocytochrome_c"/>
</dbReference>
<dbReference type="InterPro" id="IPR003953">
    <property type="entry name" value="FAD-dep_OxRdtase_2_FAD-bd"/>
</dbReference>
<dbReference type="PANTHER" id="PTHR43400:SF7">
    <property type="entry name" value="FAD-DEPENDENT OXIDOREDUCTASE 2 FAD BINDING DOMAIN-CONTAINING PROTEIN"/>
    <property type="match status" value="1"/>
</dbReference>
<dbReference type="KEGG" id="wjo:FOL01_1149"/>
<proteinExistence type="inferred from homology"/>
<dbReference type="AlphaFoldDB" id="A0A1L6RBY8"/>
<gene>
    <name evidence="7" type="ORF">FOL01_1149</name>
</gene>
<dbReference type="PANTHER" id="PTHR43400">
    <property type="entry name" value="FUMARATE REDUCTASE"/>
    <property type="match status" value="1"/>
</dbReference>
<reference evidence="7 8" key="1">
    <citation type="submission" date="2016-02" db="EMBL/GenBank/DDBJ databases">
        <title>Complete Genome Sequence of Weissella jogaejeotgali FOL01.</title>
        <authorList>
            <person name="Lee J.-H."/>
            <person name="Ku H.-J."/>
        </authorList>
    </citation>
    <scope>NUCLEOTIDE SEQUENCE [LARGE SCALE GENOMIC DNA]</scope>
    <source>
        <strain evidence="7 8">FOL01</strain>
    </source>
</reference>
<dbReference type="Gene3D" id="3.90.700.10">
    <property type="entry name" value="Succinate dehydrogenase/fumarate reductase flavoprotein, catalytic domain"/>
    <property type="match status" value="1"/>
</dbReference>
<evidence type="ECO:0000256" key="4">
    <source>
        <dbReference type="ARBA" id="ARBA00023002"/>
    </source>
</evidence>
<comment type="cofactor">
    <cofactor evidence="1">
        <name>FAD</name>
        <dbReference type="ChEBI" id="CHEBI:57692"/>
    </cofactor>
</comment>
<dbReference type="NCBIfam" id="NF005064">
    <property type="entry name" value="PRK06481.1"/>
    <property type="match status" value="1"/>
</dbReference>
<organism evidence="7 8">
    <name type="scientific">Weissella jogaejeotgali</name>
    <dbReference type="NCBI Taxonomy" id="1631871"/>
    <lineage>
        <taxon>Bacteria</taxon>
        <taxon>Bacillati</taxon>
        <taxon>Bacillota</taxon>
        <taxon>Bacilli</taxon>
        <taxon>Lactobacillales</taxon>
        <taxon>Lactobacillaceae</taxon>
        <taxon>Weissella</taxon>
    </lineage>
</organism>
<dbReference type="STRING" id="1631871.FOL01_1149"/>
<keyword evidence="8" id="KW-1185">Reference proteome</keyword>
<dbReference type="InterPro" id="IPR036188">
    <property type="entry name" value="FAD/NAD-bd_sf"/>
</dbReference>
<dbReference type="Proteomes" id="UP000185473">
    <property type="component" value="Chromosome"/>
</dbReference>
<dbReference type="SUPFAM" id="SSF56425">
    <property type="entry name" value="Succinate dehydrogenase/fumarate reductase flavoprotein, catalytic domain"/>
    <property type="match status" value="1"/>
</dbReference>
<comment type="similarity">
    <text evidence="5">Belongs to the FAD-dependent oxidoreductase 2 family. FRD/SDH subfamily.</text>
</comment>
<sequence length="466" mass="50335">MAKFVFPVTNINDLKESYDLIVVGSGAAGMTAAIQAQELGLHVAIFEKLNTLGGNSNRASTGMNATETVVQLANHVIDDQDSFYEDTWQGGGKTNDQELLSYFVTHSESAINWLEKHDIHLTDLTATGGMSQKRAHRPDNKSAVGSYLVKGLQKQLLTKKIPLFSETTAIKIMKQGEQVIGLKINNREIGEKTIATKAVLIATGGFSQNKNMLKEYAPELLQLKTTNHPGATGDGMKLAVAAGATLVDMHKIQVHPTVQQDTNHVYLIGEGVRGEGAILVNQTGQRFVNEMTTRDKVTAAIDNLQEDGATLVFDQGIRDAFPAINFYDAVGLVMTAENLTDLAKKAHLDSEKLVATVAKWNDSQVKGIDADFGRETAMARSLALPPYYAIHIKPAIHYTMGGIKINKLTETLNETGDKVSGLYAAGEVAGGLHGDNRIGGNSIAEAVIFGRQAGKQVAKYIDEMNE</sequence>
<evidence type="ECO:0000259" key="6">
    <source>
        <dbReference type="Pfam" id="PF00890"/>
    </source>
</evidence>
<dbReference type="PRINTS" id="PR00368">
    <property type="entry name" value="FADPNR"/>
</dbReference>
<keyword evidence="3 5" id="KW-0274">FAD</keyword>
<dbReference type="GO" id="GO:0010181">
    <property type="term" value="F:FMN binding"/>
    <property type="evidence" value="ECO:0007669"/>
    <property type="project" value="InterPro"/>
</dbReference>
<evidence type="ECO:0000256" key="2">
    <source>
        <dbReference type="ARBA" id="ARBA00022630"/>
    </source>
</evidence>
<dbReference type="Gene3D" id="3.50.50.60">
    <property type="entry name" value="FAD/NAD(P)-binding domain"/>
    <property type="match status" value="1"/>
</dbReference>
<protein>
    <submittedName>
        <fullName evidence="7">Fumarate reductase flavoprotein subunit</fullName>
    </submittedName>
</protein>
<keyword evidence="4 5" id="KW-0560">Oxidoreductase</keyword>
<evidence type="ECO:0000313" key="8">
    <source>
        <dbReference type="Proteomes" id="UP000185473"/>
    </source>
</evidence>
<keyword evidence="2 5" id="KW-0285">Flavoprotein</keyword>
<dbReference type="FunFam" id="3.90.700.10:FF:000007">
    <property type="entry name" value="NADH-dependent fumarate reductase"/>
    <property type="match status" value="1"/>
</dbReference>
<dbReference type="InterPro" id="IPR050315">
    <property type="entry name" value="FAD-oxidoreductase_2"/>
</dbReference>
<dbReference type="NCBIfam" id="TIGR01813">
    <property type="entry name" value="flavo_cyto_c"/>
    <property type="match status" value="1"/>
</dbReference>
<dbReference type="Pfam" id="PF00890">
    <property type="entry name" value="FAD_binding_2"/>
    <property type="match status" value="1"/>
</dbReference>
<dbReference type="EMBL" id="CP014332">
    <property type="protein sequence ID" value="APS42008.1"/>
    <property type="molecule type" value="Genomic_DNA"/>
</dbReference>
<dbReference type="SUPFAM" id="SSF51905">
    <property type="entry name" value="FAD/NAD(P)-binding domain"/>
    <property type="match status" value="1"/>
</dbReference>
<accession>A0A1L6RBY8</accession>
<dbReference type="GO" id="GO:0033765">
    <property type="term" value="F:steroid dehydrogenase activity, acting on the CH-CH group of donors"/>
    <property type="evidence" value="ECO:0007669"/>
    <property type="project" value="UniProtKB-ARBA"/>
</dbReference>
<dbReference type="OrthoDB" id="9806724at2"/>
<evidence type="ECO:0000256" key="5">
    <source>
        <dbReference type="RuleBase" id="RU366062"/>
    </source>
</evidence>
<dbReference type="InterPro" id="IPR027477">
    <property type="entry name" value="Succ_DH/fumarate_Rdtase_cat_sf"/>
</dbReference>
<evidence type="ECO:0000256" key="3">
    <source>
        <dbReference type="ARBA" id="ARBA00022827"/>
    </source>
</evidence>
<evidence type="ECO:0000256" key="1">
    <source>
        <dbReference type="ARBA" id="ARBA00001974"/>
    </source>
</evidence>
<evidence type="ECO:0000313" key="7">
    <source>
        <dbReference type="EMBL" id="APS42008.1"/>
    </source>
</evidence>